<evidence type="ECO:0000259" key="5">
    <source>
        <dbReference type="Pfam" id="PF01258"/>
    </source>
</evidence>
<keyword evidence="2" id="KW-0863">Zinc-finger</keyword>
<proteinExistence type="predicted"/>
<dbReference type="Gene3D" id="1.20.120.910">
    <property type="entry name" value="DksA, coiled-coil domain"/>
    <property type="match status" value="1"/>
</dbReference>
<organism evidence="6">
    <name type="scientific">Myoviridae sp. ctyD07</name>
    <dbReference type="NCBI Taxonomy" id="2826716"/>
    <lineage>
        <taxon>Viruses</taxon>
        <taxon>Duplodnaviria</taxon>
        <taxon>Heunggongvirae</taxon>
        <taxon>Uroviricota</taxon>
        <taxon>Caudoviricetes</taxon>
    </lineage>
</organism>
<evidence type="ECO:0000313" key="6">
    <source>
        <dbReference type="EMBL" id="DAD94863.1"/>
    </source>
</evidence>
<dbReference type="InterPro" id="IPR000962">
    <property type="entry name" value="Znf_DskA_TraR"/>
</dbReference>
<dbReference type="SUPFAM" id="SSF57716">
    <property type="entry name" value="Glucocorticoid receptor-like (DNA-binding domain)"/>
    <property type="match status" value="1"/>
</dbReference>
<dbReference type="GO" id="GO:1900378">
    <property type="term" value="P:positive regulation of secondary metabolite biosynthetic process"/>
    <property type="evidence" value="ECO:0007669"/>
    <property type="project" value="TreeGrafter"/>
</dbReference>
<name>A0A8S5NKI3_9CAUD</name>
<dbReference type="PANTHER" id="PTHR38777:SF1">
    <property type="entry name" value="DNAK SUPPRESSOR PROTEIN"/>
    <property type="match status" value="1"/>
</dbReference>
<evidence type="ECO:0000256" key="2">
    <source>
        <dbReference type="ARBA" id="ARBA00022771"/>
    </source>
</evidence>
<dbReference type="PANTHER" id="PTHR38777">
    <property type="entry name" value="FELS-2 PROPHAGE PROTEIN"/>
    <property type="match status" value="1"/>
</dbReference>
<dbReference type="InterPro" id="IPR012783">
    <property type="entry name" value="Znf_C4_TraR"/>
</dbReference>
<evidence type="ECO:0000256" key="4">
    <source>
        <dbReference type="PROSITE-ProRule" id="PRU00510"/>
    </source>
</evidence>
<accession>A0A8S5NKI3</accession>
<dbReference type="EMBL" id="BK015184">
    <property type="protein sequence ID" value="DAD94863.1"/>
    <property type="molecule type" value="Genomic_DNA"/>
</dbReference>
<feature type="zinc finger region" description="dksA C4-type" evidence="4">
    <location>
        <begin position="36"/>
        <end position="60"/>
    </location>
</feature>
<keyword evidence="1" id="KW-0479">Metal-binding</keyword>
<dbReference type="GO" id="GO:0008270">
    <property type="term" value="F:zinc ion binding"/>
    <property type="evidence" value="ECO:0007669"/>
    <property type="project" value="UniProtKB-KW"/>
</dbReference>
<evidence type="ECO:0000256" key="1">
    <source>
        <dbReference type="ARBA" id="ARBA00022723"/>
    </source>
</evidence>
<protein>
    <submittedName>
        <fullName evidence="6">Zinc finger protein</fullName>
    </submittedName>
</protein>
<keyword evidence="3" id="KW-0862">Zinc</keyword>
<dbReference type="PROSITE" id="PS51128">
    <property type="entry name" value="ZF_DKSA_2"/>
    <property type="match status" value="1"/>
</dbReference>
<sequence>MTDFADQAAEYEAVFLSEALSKHQTKPQHSVSLSHCEDCGSPIPEARQKAVQGCTRCVLCQEYYERGYIYLIGFHQTA</sequence>
<feature type="domain" description="Zinc finger DksA/TraR C4-type" evidence="5">
    <location>
        <begin position="34"/>
        <end position="66"/>
    </location>
</feature>
<evidence type="ECO:0000256" key="3">
    <source>
        <dbReference type="ARBA" id="ARBA00022833"/>
    </source>
</evidence>
<reference evidence="6" key="1">
    <citation type="journal article" date="2021" name="Proc. Natl. Acad. Sci. U.S.A.">
        <title>A Catalog of Tens of Thousands of Viruses from Human Metagenomes Reveals Hidden Associations with Chronic Diseases.</title>
        <authorList>
            <person name="Tisza M.J."/>
            <person name="Buck C.B."/>
        </authorList>
    </citation>
    <scope>NUCLEOTIDE SEQUENCE</scope>
    <source>
        <strain evidence="6">CtyD07</strain>
    </source>
</reference>
<dbReference type="NCBIfam" id="TIGR02419">
    <property type="entry name" value="C4_traR_proteo"/>
    <property type="match status" value="1"/>
</dbReference>
<dbReference type="Pfam" id="PF01258">
    <property type="entry name" value="zf-dskA_traR"/>
    <property type="match status" value="1"/>
</dbReference>